<evidence type="ECO:0000313" key="1">
    <source>
        <dbReference type="EMBL" id="HIQ64937.1"/>
    </source>
</evidence>
<name>A0A9D0YZF2_9FIRM</name>
<reference evidence="1" key="1">
    <citation type="submission" date="2020-10" db="EMBL/GenBank/DDBJ databases">
        <authorList>
            <person name="Gilroy R."/>
        </authorList>
    </citation>
    <scope>NUCLEOTIDE SEQUENCE</scope>
    <source>
        <strain evidence="1">CHK165-10780</strain>
    </source>
</reference>
<reference evidence="1" key="2">
    <citation type="journal article" date="2021" name="PeerJ">
        <title>Extensive microbial diversity within the chicken gut microbiome revealed by metagenomics and culture.</title>
        <authorList>
            <person name="Gilroy R."/>
            <person name="Ravi A."/>
            <person name="Getino M."/>
            <person name="Pursley I."/>
            <person name="Horton D.L."/>
            <person name="Alikhan N.F."/>
            <person name="Baker D."/>
            <person name="Gharbi K."/>
            <person name="Hall N."/>
            <person name="Watson M."/>
            <person name="Adriaenssens E.M."/>
            <person name="Foster-Nyarko E."/>
            <person name="Jarju S."/>
            <person name="Secka A."/>
            <person name="Antonio M."/>
            <person name="Oren A."/>
            <person name="Chaudhuri R.R."/>
            <person name="La Ragione R."/>
            <person name="Hildebrand F."/>
            <person name="Pallen M.J."/>
        </authorList>
    </citation>
    <scope>NUCLEOTIDE SEQUENCE</scope>
    <source>
        <strain evidence="1">CHK165-10780</strain>
    </source>
</reference>
<proteinExistence type="predicted"/>
<dbReference type="EMBL" id="DVFU01000081">
    <property type="protein sequence ID" value="HIQ64937.1"/>
    <property type="molecule type" value="Genomic_DNA"/>
</dbReference>
<evidence type="ECO:0000313" key="2">
    <source>
        <dbReference type="Proteomes" id="UP000886725"/>
    </source>
</evidence>
<dbReference type="Proteomes" id="UP000886725">
    <property type="component" value="Unassembled WGS sequence"/>
</dbReference>
<accession>A0A9D0YZF2</accession>
<dbReference type="AlphaFoldDB" id="A0A9D0YZF2"/>
<organism evidence="1 2">
    <name type="scientific">Candidatus Faecenecus gallistercoris</name>
    <dbReference type="NCBI Taxonomy" id="2840793"/>
    <lineage>
        <taxon>Bacteria</taxon>
        <taxon>Bacillati</taxon>
        <taxon>Bacillota</taxon>
        <taxon>Bacillota incertae sedis</taxon>
        <taxon>Candidatus Faecenecus</taxon>
    </lineage>
</organism>
<comment type="caution">
    <text evidence="1">The sequence shown here is derived from an EMBL/GenBank/DDBJ whole genome shotgun (WGS) entry which is preliminary data.</text>
</comment>
<protein>
    <submittedName>
        <fullName evidence="1">Uncharacterized protein</fullName>
    </submittedName>
</protein>
<gene>
    <name evidence="1" type="ORF">IAC85_04270</name>
</gene>
<sequence length="202" mass="24240">MKNKYDELLRKGSTNEVYEDIKKEYFTLIANMIDEQFQLDTSWMTEKELNECYGGHFPYLQSIAKIDAELDPSVVFHDSSKEEWKGNPEGFAHHQKVTYYLNQIEHIKDQYKRYKEIKESLKERPYDEQIRVWKQQLPIPYRQFARKSEAITEPLYKADRLDNVIRNHTYVIPDGEFYDVISITEPMVLFYLENVQNSYENA</sequence>